<evidence type="ECO:0000256" key="3">
    <source>
        <dbReference type="ARBA" id="ARBA00022553"/>
    </source>
</evidence>
<feature type="domain" description="Histidine kinase" evidence="7">
    <location>
        <begin position="442"/>
        <end position="659"/>
    </location>
</feature>
<evidence type="ECO:0000259" key="7">
    <source>
        <dbReference type="PROSITE" id="PS50109"/>
    </source>
</evidence>
<sequence length="804" mass="89575">MTPSNSPQNASLAAFTSVYAIAFANMDQGFCLLEKVDTPPHHPSDFRYLTVNPAFEKHTGLDNVTGKTILEVVPQAEQDTMDIYDQVAFTGQYAHFQTYVTQLDLWMEATVYQISQQPPQIAVLFTNITEWKKNERQQSFLLALSDSLRPLSNPVTIQTTAAQQLLAELQAGWVYFVSLAIDNDTISTLEGVSKEEPLALLPNTKMSRFGMSFLPDYANNQALHYGDTQAEPSFTEQNRQAFRTIRAGALIAVPLVKEDKLIALLIAAVPTSRVWTQQEVDLVKQVAERTWIAVERAKAEEALRKREAEFRIMAQAAPALVWVCSALGENIYFNQRWYDYTGQTDEQASGHGWTMTMHPADAARILPYWKRCQLTGESYEGEVRYQRHDGVYRWHIFRALPRRNSAGQIEAWYGLSIDTDDAKQAQEGLRKAVRHKDEFLAMLAHELRNPMAAIHSGLAILNLTTTDELHRSTVDMISRQTEHLVRMVDDLLDVNRISQGKIALKTERTNLVDLVRQAQQSLEALFEQQGKVLRVSLPTAPIEIDGDATRLTQVVINLLTNGLRYTGERGQVSVSLVHEGNEAVLQVRDNGIGLAEDQLEAIFELFVQVDNSLARSKGGLGLGLTLVKRLVEMHGGRAEAQSEGVGRGSTFTVRLPTLVAAPQSLAKPAQQAPNSWTPRRILVIDDNADAAMTLGMLLKLKGYESHTRTSGRSGIEAAEALQPTVILLDIGMPGLDGYATCRLLREQVWSRAMIVIALTGYGQDEDRQRTREAGFDGHLVKPVDLGELTKMLTDLLDNDRTTLG</sequence>
<dbReference type="InterPro" id="IPR001610">
    <property type="entry name" value="PAC"/>
</dbReference>
<dbReference type="Pfam" id="PF00072">
    <property type="entry name" value="Response_reg"/>
    <property type="match status" value="1"/>
</dbReference>
<dbReference type="CDD" id="cd17580">
    <property type="entry name" value="REC_2_DhkD-like"/>
    <property type="match status" value="1"/>
</dbReference>
<dbReference type="PROSITE" id="PS50110">
    <property type="entry name" value="RESPONSE_REGULATORY"/>
    <property type="match status" value="1"/>
</dbReference>
<dbReference type="Gene3D" id="1.10.287.130">
    <property type="match status" value="1"/>
</dbReference>
<feature type="modified residue" description="4-aspartylphosphate" evidence="6">
    <location>
        <position position="729"/>
    </location>
</feature>
<accession>A0ABT0HUE5</accession>
<dbReference type="PANTHER" id="PTHR43547">
    <property type="entry name" value="TWO-COMPONENT HISTIDINE KINASE"/>
    <property type="match status" value="1"/>
</dbReference>
<dbReference type="InterPro" id="IPR000014">
    <property type="entry name" value="PAS"/>
</dbReference>
<name>A0ABT0HUE5_9BACT</name>
<dbReference type="SMART" id="SM00086">
    <property type="entry name" value="PAC"/>
    <property type="match status" value="1"/>
</dbReference>
<dbReference type="SMART" id="SM00065">
    <property type="entry name" value="GAF"/>
    <property type="match status" value="1"/>
</dbReference>
<dbReference type="Gene3D" id="3.30.450.20">
    <property type="entry name" value="PAS domain"/>
    <property type="match status" value="2"/>
</dbReference>
<dbReference type="PROSITE" id="PS50109">
    <property type="entry name" value="HIS_KIN"/>
    <property type="match status" value="1"/>
</dbReference>
<dbReference type="PANTHER" id="PTHR43547:SF2">
    <property type="entry name" value="HYBRID SIGNAL TRANSDUCTION HISTIDINE KINASE C"/>
    <property type="match status" value="1"/>
</dbReference>
<dbReference type="CDD" id="cd00075">
    <property type="entry name" value="HATPase"/>
    <property type="match status" value="1"/>
</dbReference>
<dbReference type="Gene3D" id="3.30.450.40">
    <property type="match status" value="1"/>
</dbReference>
<keyword evidence="10" id="KW-0547">Nucleotide-binding</keyword>
<comment type="catalytic activity">
    <reaction evidence="1">
        <text>ATP + protein L-histidine = ADP + protein N-phospho-L-histidine.</text>
        <dbReference type="EC" id="2.7.13.3"/>
    </reaction>
</comment>
<evidence type="ECO:0000256" key="2">
    <source>
        <dbReference type="ARBA" id="ARBA00012438"/>
    </source>
</evidence>
<keyword evidence="4" id="KW-0808">Transferase</keyword>
<evidence type="ECO:0000259" key="8">
    <source>
        <dbReference type="PROSITE" id="PS50110"/>
    </source>
</evidence>
<keyword evidence="3 6" id="KW-0597">Phosphoprotein</keyword>
<evidence type="ECO:0000256" key="4">
    <source>
        <dbReference type="ARBA" id="ARBA00022679"/>
    </source>
</evidence>
<dbReference type="InterPro" id="IPR003594">
    <property type="entry name" value="HATPase_dom"/>
</dbReference>
<organism evidence="10 11">
    <name type="scientific">Spirosoma liriopis</name>
    <dbReference type="NCBI Taxonomy" id="2937440"/>
    <lineage>
        <taxon>Bacteria</taxon>
        <taxon>Pseudomonadati</taxon>
        <taxon>Bacteroidota</taxon>
        <taxon>Cytophagia</taxon>
        <taxon>Cytophagales</taxon>
        <taxon>Cytophagaceae</taxon>
        <taxon>Spirosoma</taxon>
    </lineage>
</organism>
<dbReference type="Pfam" id="PF01590">
    <property type="entry name" value="GAF"/>
    <property type="match status" value="1"/>
</dbReference>
<dbReference type="InterPro" id="IPR003661">
    <property type="entry name" value="HisK_dim/P_dom"/>
</dbReference>
<dbReference type="InterPro" id="IPR013655">
    <property type="entry name" value="PAS_fold_3"/>
</dbReference>
<dbReference type="Proteomes" id="UP001202180">
    <property type="component" value="Unassembled WGS sequence"/>
</dbReference>
<comment type="caution">
    <text evidence="10">The sequence shown here is derived from an EMBL/GenBank/DDBJ whole genome shotgun (WGS) entry which is preliminary data.</text>
</comment>
<evidence type="ECO:0000256" key="5">
    <source>
        <dbReference type="ARBA" id="ARBA00022777"/>
    </source>
</evidence>
<feature type="domain" description="PAC" evidence="9">
    <location>
        <begin position="379"/>
        <end position="431"/>
    </location>
</feature>
<evidence type="ECO:0000313" key="11">
    <source>
        <dbReference type="Proteomes" id="UP001202180"/>
    </source>
</evidence>
<dbReference type="Pfam" id="PF08447">
    <property type="entry name" value="PAS_3"/>
    <property type="match status" value="1"/>
</dbReference>
<reference evidence="10 11" key="1">
    <citation type="submission" date="2022-04" db="EMBL/GenBank/DDBJ databases">
        <title>Spirosoma sp. strain RP8 genome sequencing and assembly.</title>
        <authorList>
            <person name="Jung Y."/>
        </authorList>
    </citation>
    <scope>NUCLEOTIDE SEQUENCE [LARGE SCALE GENOMIC DNA]</scope>
    <source>
        <strain evidence="10 11">RP8</strain>
    </source>
</reference>
<protein>
    <recommendedName>
        <fullName evidence="2">histidine kinase</fullName>
        <ecNumber evidence="2">2.7.13.3</ecNumber>
    </recommendedName>
</protein>
<dbReference type="InterPro" id="IPR004358">
    <property type="entry name" value="Sig_transdc_His_kin-like_C"/>
</dbReference>
<dbReference type="CDD" id="cd00082">
    <property type="entry name" value="HisKA"/>
    <property type="match status" value="1"/>
</dbReference>
<dbReference type="SMART" id="SM00388">
    <property type="entry name" value="HisKA"/>
    <property type="match status" value="1"/>
</dbReference>
<dbReference type="InterPro" id="IPR005467">
    <property type="entry name" value="His_kinase_dom"/>
</dbReference>
<dbReference type="SMART" id="SM00387">
    <property type="entry name" value="HATPase_c"/>
    <property type="match status" value="1"/>
</dbReference>
<dbReference type="PROSITE" id="PS50113">
    <property type="entry name" value="PAC"/>
    <property type="match status" value="1"/>
</dbReference>
<dbReference type="Gene3D" id="3.40.50.2300">
    <property type="match status" value="1"/>
</dbReference>
<dbReference type="Pfam" id="PF02518">
    <property type="entry name" value="HATPase_c"/>
    <property type="match status" value="1"/>
</dbReference>
<feature type="domain" description="Response regulatory" evidence="8">
    <location>
        <begin position="680"/>
        <end position="796"/>
    </location>
</feature>
<keyword evidence="5" id="KW-0418">Kinase</keyword>
<dbReference type="InterPro" id="IPR001789">
    <property type="entry name" value="Sig_transdc_resp-reg_receiver"/>
</dbReference>
<dbReference type="SUPFAM" id="SSF47384">
    <property type="entry name" value="Homodimeric domain of signal transducing histidine kinase"/>
    <property type="match status" value="1"/>
</dbReference>
<keyword evidence="10" id="KW-0067">ATP-binding</keyword>
<dbReference type="NCBIfam" id="TIGR00229">
    <property type="entry name" value="sensory_box"/>
    <property type="match status" value="1"/>
</dbReference>
<dbReference type="RefSeq" id="WP_248480569.1">
    <property type="nucleotide sequence ID" value="NZ_JALPRF010000012.1"/>
</dbReference>
<evidence type="ECO:0000256" key="6">
    <source>
        <dbReference type="PROSITE-ProRule" id="PRU00169"/>
    </source>
</evidence>
<evidence type="ECO:0000313" key="10">
    <source>
        <dbReference type="EMBL" id="MCK8495812.1"/>
    </source>
</evidence>
<dbReference type="EC" id="2.7.13.3" evidence="2"/>
<evidence type="ECO:0000259" key="9">
    <source>
        <dbReference type="PROSITE" id="PS50113"/>
    </source>
</evidence>
<dbReference type="Gene3D" id="3.30.565.10">
    <property type="entry name" value="Histidine kinase-like ATPase, C-terminal domain"/>
    <property type="match status" value="1"/>
</dbReference>
<dbReference type="InterPro" id="IPR036097">
    <property type="entry name" value="HisK_dim/P_sf"/>
</dbReference>
<evidence type="ECO:0000256" key="1">
    <source>
        <dbReference type="ARBA" id="ARBA00000085"/>
    </source>
</evidence>
<dbReference type="InterPro" id="IPR029016">
    <property type="entry name" value="GAF-like_dom_sf"/>
</dbReference>
<dbReference type="GO" id="GO:0005524">
    <property type="term" value="F:ATP binding"/>
    <property type="evidence" value="ECO:0007669"/>
    <property type="project" value="UniProtKB-KW"/>
</dbReference>
<dbReference type="SMART" id="SM00448">
    <property type="entry name" value="REC"/>
    <property type="match status" value="1"/>
</dbReference>
<dbReference type="InterPro" id="IPR035965">
    <property type="entry name" value="PAS-like_dom_sf"/>
</dbReference>
<dbReference type="SMART" id="SM00091">
    <property type="entry name" value="PAS"/>
    <property type="match status" value="2"/>
</dbReference>
<dbReference type="InterPro" id="IPR011006">
    <property type="entry name" value="CheY-like_superfamily"/>
</dbReference>
<dbReference type="SUPFAM" id="SSF55785">
    <property type="entry name" value="PYP-like sensor domain (PAS domain)"/>
    <property type="match status" value="2"/>
</dbReference>
<gene>
    <name evidence="10" type="ORF">M0L20_28355</name>
</gene>
<dbReference type="CDD" id="cd00130">
    <property type="entry name" value="PAS"/>
    <property type="match status" value="1"/>
</dbReference>
<dbReference type="InterPro" id="IPR003018">
    <property type="entry name" value="GAF"/>
</dbReference>
<dbReference type="SUPFAM" id="SSF55874">
    <property type="entry name" value="ATPase domain of HSP90 chaperone/DNA topoisomerase II/histidine kinase"/>
    <property type="match status" value="1"/>
</dbReference>
<dbReference type="EMBL" id="JALPRF010000012">
    <property type="protein sequence ID" value="MCK8495812.1"/>
    <property type="molecule type" value="Genomic_DNA"/>
</dbReference>
<keyword evidence="11" id="KW-1185">Reference proteome</keyword>
<dbReference type="Pfam" id="PF00512">
    <property type="entry name" value="HisKA"/>
    <property type="match status" value="1"/>
</dbReference>
<dbReference type="InterPro" id="IPR036890">
    <property type="entry name" value="HATPase_C_sf"/>
</dbReference>
<dbReference type="SUPFAM" id="SSF55781">
    <property type="entry name" value="GAF domain-like"/>
    <property type="match status" value="1"/>
</dbReference>
<dbReference type="InterPro" id="IPR000700">
    <property type="entry name" value="PAS-assoc_C"/>
</dbReference>
<dbReference type="SUPFAM" id="SSF52172">
    <property type="entry name" value="CheY-like"/>
    <property type="match status" value="1"/>
</dbReference>
<dbReference type="PRINTS" id="PR00344">
    <property type="entry name" value="BCTRLSENSOR"/>
</dbReference>
<proteinExistence type="predicted"/>